<evidence type="ECO:0000313" key="2">
    <source>
        <dbReference type="EMBL" id="GEK22459.1"/>
    </source>
</evidence>
<dbReference type="OrthoDB" id="8225825at2"/>
<dbReference type="Proteomes" id="UP000321118">
    <property type="component" value="Unassembled WGS sequence"/>
</dbReference>
<comment type="caution">
    <text evidence="2">The sequence shown here is derived from an EMBL/GenBank/DDBJ whole genome shotgun (WGS) entry which is preliminary data.</text>
</comment>
<reference evidence="2 3" key="1">
    <citation type="submission" date="2019-07" db="EMBL/GenBank/DDBJ databases">
        <title>Whole genome shotgun sequence of Cellulomonas xylanilytica NBRC 101102.</title>
        <authorList>
            <person name="Hosoyama A."/>
            <person name="Uohara A."/>
            <person name="Ohji S."/>
            <person name="Ichikawa N."/>
        </authorList>
    </citation>
    <scope>NUCLEOTIDE SEQUENCE [LARGE SCALE GENOMIC DNA]</scope>
    <source>
        <strain evidence="2 3">NBRC 101102</strain>
    </source>
</reference>
<gene>
    <name evidence="2" type="ORF">CXY01_29790</name>
</gene>
<dbReference type="EMBL" id="BJUB01000009">
    <property type="protein sequence ID" value="GEK22459.1"/>
    <property type="molecule type" value="Genomic_DNA"/>
</dbReference>
<organism evidence="2 3">
    <name type="scientific">Cellulomonas xylanilytica</name>
    <dbReference type="NCBI Taxonomy" id="233583"/>
    <lineage>
        <taxon>Bacteria</taxon>
        <taxon>Bacillati</taxon>
        <taxon>Actinomycetota</taxon>
        <taxon>Actinomycetes</taxon>
        <taxon>Micrococcales</taxon>
        <taxon>Cellulomonadaceae</taxon>
        <taxon>Cellulomonas</taxon>
    </lineage>
</organism>
<proteinExistence type="predicted"/>
<dbReference type="Pfam" id="PF01814">
    <property type="entry name" value="Hemerythrin"/>
    <property type="match status" value="1"/>
</dbReference>
<evidence type="ECO:0000259" key="1">
    <source>
        <dbReference type="Pfam" id="PF01814"/>
    </source>
</evidence>
<dbReference type="InterPro" id="IPR012312">
    <property type="entry name" value="Hemerythrin-like"/>
</dbReference>
<keyword evidence="3" id="KW-1185">Reference proteome</keyword>
<evidence type="ECO:0000313" key="3">
    <source>
        <dbReference type="Proteomes" id="UP000321118"/>
    </source>
</evidence>
<feature type="domain" description="Hemerythrin-like" evidence="1">
    <location>
        <begin position="18"/>
        <end position="139"/>
    </location>
</feature>
<dbReference type="AlphaFoldDB" id="A0A510V6I2"/>
<accession>A0A510V6I2</accession>
<name>A0A510V6I2_9CELL</name>
<protein>
    <recommendedName>
        <fullName evidence="1">Hemerythrin-like domain-containing protein</fullName>
    </recommendedName>
</protein>
<dbReference type="Gene3D" id="1.20.120.520">
    <property type="entry name" value="nmb1532 protein domain like"/>
    <property type="match status" value="1"/>
</dbReference>
<sequence>MGGGVSAVPDRLAAWGQQLVETHDRLRDELDRLLDGLDETSGLTPDLRTHCVAFCGAVGRHHTSEDRTAFPALAAQYPELQDTLDGLARDHHVVAGILQSIEAVLTGSDDLDRARSEIDGLAAILESHFRWEERAIVAALDGLTDSGVDAEALFGRDV</sequence>